<reference evidence="4 5" key="1">
    <citation type="submission" date="2015-04" db="EMBL/GenBank/DDBJ databases">
        <authorList>
            <person name="Syromyatnikov M.Y."/>
            <person name="Popov V.N."/>
        </authorList>
    </citation>
    <scope>NUCLEOTIDE SEQUENCE [LARGE SCALE GENOMIC DNA]</scope>
    <source>
        <strain evidence="4">WF-38-12</strain>
    </source>
</reference>
<feature type="domain" description="NmrA-like" evidence="3">
    <location>
        <begin position="2"/>
        <end position="301"/>
    </location>
</feature>
<dbReference type="Gene3D" id="3.90.25.10">
    <property type="entry name" value="UDP-galactose 4-epimerase, domain 1"/>
    <property type="match status" value="1"/>
</dbReference>
<comment type="similarity">
    <text evidence="1">Belongs to the NmrA-type oxidoreductase family.</text>
</comment>
<evidence type="ECO:0000259" key="3">
    <source>
        <dbReference type="Pfam" id="PF05368"/>
    </source>
</evidence>
<dbReference type="PANTHER" id="PTHR42748">
    <property type="entry name" value="NITROGEN METABOLITE REPRESSION PROTEIN NMRA FAMILY MEMBER"/>
    <property type="match status" value="1"/>
</dbReference>
<keyword evidence="5" id="KW-1185">Reference proteome</keyword>
<dbReference type="InterPro" id="IPR036291">
    <property type="entry name" value="NAD(P)-bd_dom_sf"/>
</dbReference>
<evidence type="ECO:0000313" key="4">
    <source>
        <dbReference type="EMBL" id="CRG88301.1"/>
    </source>
</evidence>
<protein>
    <recommendedName>
        <fullName evidence="3">NmrA-like domain-containing protein</fullName>
    </recommendedName>
</protein>
<keyword evidence="2" id="KW-0521">NADP</keyword>
<evidence type="ECO:0000256" key="1">
    <source>
        <dbReference type="ARBA" id="ARBA00006328"/>
    </source>
</evidence>
<dbReference type="OrthoDB" id="3358371at2759"/>
<dbReference type="OMA" id="CRKYAYD"/>
<dbReference type="AlphaFoldDB" id="A0A0U1M015"/>
<dbReference type="EMBL" id="CVMT01000004">
    <property type="protein sequence ID" value="CRG88301.1"/>
    <property type="molecule type" value="Genomic_DNA"/>
</dbReference>
<gene>
    <name evidence="4" type="ORF">PISL3812_05330</name>
</gene>
<dbReference type="GO" id="GO:0005634">
    <property type="term" value="C:nucleus"/>
    <property type="evidence" value="ECO:0007669"/>
    <property type="project" value="TreeGrafter"/>
</dbReference>
<dbReference type="InterPro" id="IPR051164">
    <property type="entry name" value="NmrA-like_oxidored"/>
</dbReference>
<dbReference type="PANTHER" id="PTHR42748:SF26">
    <property type="entry name" value="NMRA-LIKE DOMAIN-CONTAINING PROTEIN"/>
    <property type="match status" value="1"/>
</dbReference>
<dbReference type="Pfam" id="PF05368">
    <property type="entry name" value="NmrA"/>
    <property type="match status" value="1"/>
</dbReference>
<dbReference type="InterPro" id="IPR008030">
    <property type="entry name" value="NmrA-like"/>
</dbReference>
<accession>A0A0U1M015</accession>
<sequence>MSKLAVIIGVTGNQGGSVAQRFVQDPQYRVRGITRYPTSPPAQQLSYRGIEIVQADLEDVDALAAAFRGANVIFSMTNYWEPFFRPDHRQQANAAGVSIRRYAYEVEYRQGKNIADAAAATVDSLDENGFLASTLSHAMKSSNGVFDELYHFDAKAAVFPDYVSEKWPQLAAKTSYIQTGFFTSSYKLLPTAYFHKQPDGSRHMLFPTHPDSPIPHLDVNRDTGNFVYAVSKMPPGKHYIAEGTNCSWTEYLCLFTSITGIPTEYKQVSLASLMDIVPDREFGREVGDMFLYSTEPGYDGGDKTLLRAVDIRKAGIDCPMTSLEKWMKSEGWSAIL</sequence>
<dbReference type="Gene3D" id="3.40.50.720">
    <property type="entry name" value="NAD(P)-binding Rossmann-like Domain"/>
    <property type="match status" value="1"/>
</dbReference>
<organism evidence="4 5">
    <name type="scientific">Talaromyces islandicus</name>
    <name type="common">Penicillium islandicum</name>
    <dbReference type="NCBI Taxonomy" id="28573"/>
    <lineage>
        <taxon>Eukaryota</taxon>
        <taxon>Fungi</taxon>
        <taxon>Dikarya</taxon>
        <taxon>Ascomycota</taxon>
        <taxon>Pezizomycotina</taxon>
        <taxon>Eurotiomycetes</taxon>
        <taxon>Eurotiomycetidae</taxon>
        <taxon>Eurotiales</taxon>
        <taxon>Trichocomaceae</taxon>
        <taxon>Talaromyces</taxon>
        <taxon>Talaromyces sect. Islandici</taxon>
    </lineage>
</organism>
<evidence type="ECO:0000313" key="5">
    <source>
        <dbReference type="Proteomes" id="UP000054383"/>
    </source>
</evidence>
<name>A0A0U1M015_TALIS</name>
<dbReference type="SUPFAM" id="SSF51735">
    <property type="entry name" value="NAD(P)-binding Rossmann-fold domains"/>
    <property type="match status" value="1"/>
</dbReference>
<proteinExistence type="inferred from homology"/>
<dbReference type="Proteomes" id="UP000054383">
    <property type="component" value="Unassembled WGS sequence"/>
</dbReference>
<evidence type="ECO:0000256" key="2">
    <source>
        <dbReference type="ARBA" id="ARBA00022857"/>
    </source>
</evidence>
<dbReference type="STRING" id="28573.A0A0U1M015"/>